<evidence type="ECO:0000256" key="1">
    <source>
        <dbReference type="SAM" id="MobiDB-lite"/>
    </source>
</evidence>
<dbReference type="GeneID" id="39738660"/>
<dbReference type="OMA" id="CKYKYEL"/>
<keyword evidence="3" id="KW-1185">Reference proteome</keyword>
<feature type="compositionally biased region" description="Polar residues" evidence="1">
    <location>
        <begin position="74"/>
        <end position="86"/>
    </location>
</feature>
<evidence type="ECO:0000313" key="2">
    <source>
        <dbReference type="EMBL" id="CRH02497.1"/>
    </source>
</evidence>
<reference evidence="2 3" key="1">
    <citation type="submission" date="2015-04" db="EMBL/GenBank/DDBJ databases">
        <authorList>
            <consortium name="Pathogen Informatics"/>
        </authorList>
    </citation>
    <scope>NUCLEOTIDE SEQUENCE [LARGE SCALE GENOMIC DNA]</scope>
    <source>
        <strain evidence="2 3">SGS1</strain>
    </source>
</reference>
<sequence>MNNTSKKGQIHFNGFVKYSKKKKGKDNNIERKRNMIKKESINTIEEEKSLYKMPKEKNKISDLVENREQKQQKSEQNSITLSVDSNENYISDSQNEILENSFTNEFKNTDGSIIENISNLYELNDTNIPLNDEENDKLHTFSVKLKMEKKKNNLTNLKDSSPKKKCILKKNDLDNRKLLLNNSYSNPSYLPNYDNYGIHGPYYQTVYKRDKNKLKREKYKKKYELPTIASLGKVKKLEYLDLKINENLFSERAKIVLNNLSAYLGNKSFHNDIESGNNLKKKNNKII</sequence>
<dbReference type="KEGG" id="prel:PRELSG_1422800"/>
<dbReference type="RefSeq" id="XP_028535017.1">
    <property type="nucleotide sequence ID" value="XM_028679288.1"/>
</dbReference>
<dbReference type="OrthoDB" id="372284at2759"/>
<evidence type="ECO:0000313" key="3">
    <source>
        <dbReference type="Proteomes" id="UP000220158"/>
    </source>
</evidence>
<gene>
    <name evidence="2" type="ORF">PRELSG_1422800</name>
</gene>
<feature type="region of interest" description="Disordered" evidence="1">
    <location>
        <begin position="65"/>
        <end position="86"/>
    </location>
</feature>
<protein>
    <submittedName>
        <fullName evidence="2">Uncharacterized protein</fullName>
    </submittedName>
</protein>
<dbReference type="VEuPathDB" id="PlasmoDB:PRELSG_1422800"/>
<dbReference type="Proteomes" id="UP000220158">
    <property type="component" value="Chromosome 14"/>
</dbReference>
<accession>A0A1J1HAK2</accession>
<name>A0A1J1HAK2_PLARL</name>
<dbReference type="AlphaFoldDB" id="A0A1J1HAK2"/>
<dbReference type="EMBL" id="LN835309">
    <property type="protein sequence ID" value="CRH02497.1"/>
    <property type="molecule type" value="Genomic_DNA"/>
</dbReference>
<organism evidence="2 3">
    <name type="scientific">Plasmodium relictum</name>
    <dbReference type="NCBI Taxonomy" id="85471"/>
    <lineage>
        <taxon>Eukaryota</taxon>
        <taxon>Sar</taxon>
        <taxon>Alveolata</taxon>
        <taxon>Apicomplexa</taxon>
        <taxon>Aconoidasida</taxon>
        <taxon>Haemosporida</taxon>
        <taxon>Plasmodiidae</taxon>
        <taxon>Plasmodium</taxon>
        <taxon>Plasmodium (Haemamoeba)</taxon>
    </lineage>
</organism>
<proteinExistence type="predicted"/>